<dbReference type="EMBL" id="BAABHO010000007">
    <property type="protein sequence ID" value="GAA4781317.1"/>
    <property type="molecule type" value="Genomic_DNA"/>
</dbReference>
<comment type="caution">
    <text evidence="2">The sequence shown here is derived from an EMBL/GenBank/DDBJ whole genome shotgun (WGS) entry which is preliminary data.</text>
</comment>
<evidence type="ECO:0000256" key="1">
    <source>
        <dbReference type="SAM" id="MobiDB-lite"/>
    </source>
</evidence>
<gene>
    <name evidence="2" type="ORF">GCM10023200_13290</name>
</gene>
<name>A0ABP9AJ30_9PSEU</name>
<protein>
    <submittedName>
        <fullName evidence="2">Uncharacterized protein</fullName>
    </submittedName>
</protein>
<feature type="region of interest" description="Disordered" evidence="1">
    <location>
        <begin position="89"/>
        <end position="108"/>
    </location>
</feature>
<evidence type="ECO:0000313" key="3">
    <source>
        <dbReference type="Proteomes" id="UP001500928"/>
    </source>
</evidence>
<proteinExistence type="predicted"/>
<dbReference type="RefSeq" id="WP_345412092.1">
    <property type="nucleotide sequence ID" value="NZ_BAABHO010000007.1"/>
</dbReference>
<evidence type="ECO:0000313" key="2">
    <source>
        <dbReference type="EMBL" id="GAA4781317.1"/>
    </source>
</evidence>
<dbReference type="Proteomes" id="UP001500928">
    <property type="component" value="Unassembled WGS sequence"/>
</dbReference>
<accession>A0ABP9AJ30</accession>
<sequence length="108" mass="11829">MSALDRLDAESAKTIREVLGQRAPDLLRAVESSDTPTMSLREQVNDVLADEIASELTGPEWEPTPYGARVENAVERFLVAYQITRGVRGTEAWPPDPDLRGPGRAGQP</sequence>
<reference evidence="3" key="1">
    <citation type="journal article" date="2019" name="Int. J. Syst. Evol. Microbiol.">
        <title>The Global Catalogue of Microorganisms (GCM) 10K type strain sequencing project: providing services to taxonomists for standard genome sequencing and annotation.</title>
        <authorList>
            <consortium name="The Broad Institute Genomics Platform"/>
            <consortium name="The Broad Institute Genome Sequencing Center for Infectious Disease"/>
            <person name="Wu L."/>
            <person name="Ma J."/>
        </authorList>
    </citation>
    <scope>NUCLEOTIDE SEQUENCE [LARGE SCALE GENOMIC DNA]</scope>
    <source>
        <strain evidence="3">JCM 17979</strain>
    </source>
</reference>
<organism evidence="2 3">
    <name type="scientific">Actinomycetospora chlora</name>
    <dbReference type="NCBI Taxonomy" id="663608"/>
    <lineage>
        <taxon>Bacteria</taxon>
        <taxon>Bacillati</taxon>
        <taxon>Actinomycetota</taxon>
        <taxon>Actinomycetes</taxon>
        <taxon>Pseudonocardiales</taxon>
        <taxon>Pseudonocardiaceae</taxon>
        <taxon>Actinomycetospora</taxon>
    </lineage>
</organism>
<keyword evidence="3" id="KW-1185">Reference proteome</keyword>